<keyword evidence="2" id="KW-1185">Reference proteome</keyword>
<evidence type="ECO:0000313" key="2">
    <source>
        <dbReference type="Proteomes" id="UP000634011"/>
    </source>
</evidence>
<evidence type="ECO:0000313" key="1">
    <source>
        <dbReference type="EMBL" id="MBC3864342.1"/>
    </source>
</evidence>
<name>A0A923KJJ8_9BURK</name>
<reference evidence="1" key="1">
    <citation type="submission" date="2020-08" db="EMBL/GenBank/DDBJ databases">
        <title>Novel species isolated from subtropical streams in China.</title>
        <authorList>
            <person name="Lu H."/>
        </authorList>
    </citation>
    <scope>NUCLEOTIDE SEQUENCE</scope>
    <source>
        <strain evidence="1">KACC 12607</strain>
    </source>
</reference>
<sequence length="146" mass="16609">MSKKLSAIKAARRNYKPEIKHVSFEVLPFVRKLKRSSKKAYNNWDVKPTDDYGVACSIGTEYAAHFAQYLKDNRCMAGSNLLGHIALDIDFSDTSPAKGYWVGFFSYLENLIYEAAREIDIFSDVDEVHRATASIVFARMQEAKND</sequence>
<dbReference type="Proteomes" id="UP000634011">
    <property type="component" value="Unassembled WGS sequence"/>
</dbReference>
<accession>A0A923KJJ8</accession>
<protein>
    <submittedName>
        <fullName evidence="1">Uncharacterized protein</fullName>
    </submittedName>
</protein>
<dbReference type="EMBL" id="JACOFV010000034">
    <property type="protein sequence ID" value="MBC3864342.1"/>
    <property type="molecule type" value="Genomic_DNA"/>
</dbReference>
<dbReference type="AlphaFoldDB" id="A0A923KJJ8"/>
<organism evidence="1 2">
    <name type="scientific">Undibacterium jejuense</name>
    <dbReference type="NCBI Taxonomy" id="1344949"/>
    <lineage>
        <taxon>Bacteria</taxon>
        <taxon>Pseudomonadati</taxon>
        <taxon>Pseudomonadota</taxon>
        <taxon>Betaproteobacteria</taxon>
        <taxon>Burkholderiales</taxon>
        <taxon>Oxalobacteraceae</taxon>
        <taxon>Undibacterium</taxon>
    </lineage>
</organism>
<gene>
    <name evidence="1" type="ORF">H8K32_19785</name>
</gene>
<dbReference type="RefSeq" id="WP_186914325.1">
    <property type="nucleotide sequence ID" value="NZ_JACOFV010000034.1"/>
</dbReference>
<comment type="caution">
    <text evidence="1">The sequence shown here is derived from an EMBL/GenBank/DDBJ whole genome shotgun (WGS) entry which is preliminary data.</text>
</comment>
<proteinExistence type="predicted"/>